<dbReference type="EMBL" id="CAJNNV010004234">
    <property type="protein sequence ID" value="CAE8590370.1"/>
    <property type="molecule type" value="Genomic_DNA"/>
</dbReference>
<feature type="transmembrane region" description="Helical" evidence="1">
    <location>
        <begin position="34"/>
        <end position="56"/>
    </location>
</feature>
<comment type="caution">
    <text evidence="2">The sequence shown here is derived from an EMBL/GenBank/DDBJ whole genome shotgun (WGS) entry which is preliminary data.</text>
</comment>
<evidence type="ECO:0000313" key="2">
    <source>
        <dbReference type="EMBL" id="CAE8590370.1"/>
    </source>
</evidence>
<dbReference type="OrthoDB" id="416210at2759"/>
<keyword evidence="1" id="KW-0472">Membrane</keyword>
<keyword evidence="1" id="KW-0812">Transmembrane</keyword>
<evidence type="ECO:0000256" key="1">
    <source>
        <dbReference type="SAM" id="Phobius"/>
    </source>
</evidence>
<gene>
    <name evidence="2" type="ORF">PGLA1383_LOCUS9092</name>
</gene>
<sequence>MLGIKFDLFKRAQSFPLFTFWWRRMKRFDERTGMLTAGIPLTVTLFATITVTTIILDRQFELRDMRARSISRREANLEEEHKAMREFLKGTEDEYEMKQIPDNFRIGR</sequence>
<keyword evidence="3" id="KW-1185">Reference proteome</keyword>
<accession>A0A813DY42</accession>
<dbReference type="Proteomes" id="UP000654075">
    <property type="component" value="Unassembled WGS sequence"/>
</dbReference>
<proteinExistence type="predicted"/>
<evidence type="ECO:0000313" key="3">
    <source>
        <dbReference type="Proteomes" id="UP000654075"/>
    </source>
</evidence>
<keyword evidence="1" id="KW-1133">Transmembrane helix</keyword>
<protein>
    <submittedName>
        <fullName evidence="2">Uncharacterized protein</fullName>
    </submittedName>
</protein>
<reference evidence="2" key="1">
    <citation type="submission" date="2021-02" db="EMBL/GenBank/DDBJ databases">
        <authorList>
            <person name="Dougan E. K."/>
            <person name="Rhodes N."/>
            <person name="Thang M."/>
            <person name="Chan C."/>
        </authorList>
    </citation>
    <scope>NUCLEOTIDE SEQUENCE</scope>
</reference>
<name>A0A813DY42_POLGL</name>
<dbReference type="AlphaFoldDB" id="A0A813DY42"/>
<organism evidence="2 3">
    <name type="scientific">Polarella glacialis</name>
    <name type="common">Dinoflagellate</name>
    <dbReference type="NCBI Taxonomy" id="89957"/>
    <lineage>
        <taxon>Eukaryota</taxon>
        <taxon>Sar</taxon>
        <taxon>Alveolata</taxon>
        <taxon>Dinophyceae</taxon>
        <taxon>Suessiales</taxon>
        <taxon>Suessiaceae</taxon>
        <taxon>Polarella</taxon>
    </lineage>
</organism>